<evidence type="ECO:0000313" key="2">
    <source>
        <dbReference type="Proteomes" id="UP000501690"/>
    </source>
</evidence>
<dbReference type="EMBL" id="CP039348">
    <property type="protein sequence ID" value="QCD90427.1"/>
    <property type="molecule type" value="Genomic_DNA"/>
</dbReference>
<dbReference type="AlphaFoldDB" id="A0A4D6LPD5"/>
<organism evidence="1 2">
    <name type="scientific">Vigna unguiculata</name>
    <name type="common">Cowpea</name>
    <dbReference type="NCBI Taxonomy" id="3917"/>
    <lineage>
        <taxon>Eukaryota</taxon>
        <taxon>Viridiplantae</taxon>
        <taxon>Streptophyta</taxon>
        <taxon>Embryophyta</taxon>
        <taxon>Tracheophyta</taxon>
        <taxon>Spermatophyta</taxon>
        <taxon>Magnoliopsida</taxon>
        <taxon>eudicotyledons</taxon>
        <taxon>Gunneridae</taxon>
        <taxon>Pentapetalae</taxon>
        <taxon>rosids</taxon>
        <taxon>fabids</taxon>
        <taxon>Fabales</taxon>
        <taxon>Fabaceae</taxon>
        <taxon>Papilionoideae</taxon>
        <taxon>50 kb inversion clade</taxon>
        <taxon>NPAAA clade</taxon>
        <taxon>indigoferoid/millettioid clade</taxon>
        <taxon>Phaseoleae</taxon>
        <taxon>Vigna</taxon>
    </lineage>
</organism>
<accession>A0A4D6LPD5</accession>
<protein>
    <submittedName>
        <fullName evidence="1">Uncharacterized protein</fullName>
    </submittedName>
</protein>
<proteinExistence type="predicted"/>
<dbReference type="Proteomes" id="UP000501690">
    <property type="component" value="Linkage Group LG4"/>
</dbReference>
<reference evidence="1 2" key="1">
    <citation type="submission" date="2019-04" db="EMBL/GenBank/DDBJ databases">
        <title>An improved genome assembly and genetic linkage map for asparagus bean, Vigna unguiculata ssp. sesquipedialis.</title>
        <authorList>
            <person name="Xia Q."/>
            <person name="Zhang R."/>
            <person name="Dong Y."/>
        </authorList>
    </citation>
    <scope>NUCLEOTIDE SEQUENCE [LARGE SCALE GENOMIC DNA]</scope>
    <source>
        <tissue evidence="1">Leaf</tissue>
    </source>
</reference>
<sequence length="81" mass="9054">MPRAPEKWRRLRRESFCEDGKTTEIMRGVKCQEFLRNGGGFAESGSAKMERQSKAKRVEGGLATGRQGIATTTGRYCTQIV</sequence>
<name>A0A4D6LPD5_VIGUN</name>
<gene>
    <name evidence="1" type="ORF">DEO72_LG4g1382</name>
</gene>
<evidence type="ECO:0000313" key="1">
    <source>
        <dbReference type="EMBL" id="QCD90427.1"/>
    </source>
</evidence>
<keyword evidence="2" id="KW-1185">Reference proteome</keyword>